<feature type="transmembrane region" description="Helical" evidence="6">
    <location>
        <begin position="108"/>
        <end position="130"/>
    </location>
</feature>
<dbReference type="PANTHER" id="PTHR30086">
    <property type="entry name" value="ARGININE EXPORTER PROTEIN ARGO"/>
    <property type="match status" value="1"/>
</dbReference>
<keyword evidence="3 6" id="KW-0812">Transmembrane</keyword>
<comment type="subcellular location">
    <subcellularLocation>
        <location evidence="1">Cell membrane</location>
        <topology evidence="1">Multi-pass membrane protein</topology>
    </subcellularLocation>
</comment>
<keyword evidence="2" id="KW-1003">Cell membrane</keyword>
<evidence type="ECO:0000256" key="6">
    <source>
        <dbReference type="SAM" id="Phobius"/>
    </source>
</evidence>
<dbReference type="GO" id="GO:0005886">
    <property type="term" value="C:plasma membrane"/>
    <property type="evidence" value="ECO:0007669"/>
    <property type="project" value="UniProtKB-SubCell"/>
</dbReference>
<dbReference type="GO" id="GO:0015171">
    <property type="term" value="F:amino acid transmembrane transporter activity"/>
    <property type="evidence" value="ECO:0007669"/>
    <property type="project" value="TreeGrafter"/>
</dbReference>
<evidence type="ECO:0000256" key="4">
    <source>
        <dbReference type="ARBA" id="ARBA00022989"/>
    </source>
</evidence>
<evidence type="ECO:0000256" key="3">
    <source>
        <dbReference type="ARBA" id="ARBA00022692"/>
    </source>
</evidence>
<keyword evidence="4 6" id="KW-1133">Transmembrane helix</keyword>
<feature type="transmembrane region" description="Helical" evidence="6">
    <location>
        <begin position="6"/>
        <end position="28"/>
    </location>
</feature>
<feature type="transmembrane region" description="Helical" evidence="6">
    <location>
        <begin position="40"/>
        <end position="63"/>
    </location>
</feature>
<evidence type="ECO:0000256" key="1">
    <source>
        <dbReference type="ARBA" id="ARBA00004651"/>
    </source>
</evidence>
<dbReference type="PANTHER" id="PTHR30086:SF20">
    <property type="entry name" value="ARGININE EXPORTER PROTEIN ARGO-RELATED"/>
    <property type="match status" value="1"/>
</dbReference>
<organism evidence="7 8">
    <name type="scientific">Cellulomonas terrae</name>
    <dbReference type="NCBI Taxonomy" id="311234"/>
    <lineage>
        <taxon>Bacteria</taxon>
        <taxon>Bacillati</taxon>
        <taxon>Actinomycetota</taxon>
        <taxon>Actinomycetes</taxon>
        <taxon>Micrococcales</taxon>
        <taxon>Cellulomonadaceae</taxon>
        <taxon>Cellulomonas</taxon>
    </lineage>
</organism>
<dbReference type="Pfam" id="PF01810">
    <property type="entry name" value="LysE"/>
    <property type="match status" value="1"/>
</dbReference>
<dbReference type="AlphaFoldDB" id="A0A511JJK1"/>
<dbReference type="OrthoDB" id="9814990at2"/>
<evidence type="ECO:0000313" key="8">
    <source>
        <dbReference type="Proteomes" id="UP000321049"/>
    </source>
</evidence>
<gene>
    <name evidence="7" type="ORF">CTE05_17370</name>
</gene>
<feature type="transmembrane region" description="Helical" evidence="6">
    <location>
        <begin position="69"/>
        <end position="87"/>
    </location>
</feature>
<feature type="transmembrane region" description="Helical" evidence="6">
    <location>
        <begin position="185"/>
        <end position="203"/>
    </location>
</feature>
<protein>
    <submittedName>
        <fullName evidence="7">Lysine transporter LysE</fullName>
    </submittedName>
</protein>
<dbReference type="Proteomes" id="UP000321049">
    <property type="component" value="Unassembled WGS sequence"/>
</dbReference>
<proteinExistence type="predicted"/>
<reference evidence="7 8" key="1">
    <citation type="submission" date="2019-07" db="EMBL/GenBank/DDBJ databases">
        <title>Whole genome shotgun sequence of Cellulomonas terrae NBRC 100819.</title>
        <authorList>
            <person name="Hosoyama A."/>
            <person name="Uohara A."/>
            <person name="Ohji S."/>
            <person name="Ichikawa N."/>
        </authorList>
    </citation>
    <scope>NUCLEOTIDE SEQUENCE [LARGE SCALE GENOMIC DNA]</scope>
    <source>
        <strain evidence="7 8">NBRC 100819</strain>
    </source>
</reference>
<dbReference type="RefSeq" id="WP_146845724.1">
    <property type="nucleotide sequence ID" value="NZ_BJWH01000007.1"/>
</dbReference>
<feature type="transmembrane region" description="Helical" evidence="6">
    <location>
        <begin position="142"/>
        <end position="164"/>
    </location>
</feature>
<name>A0A511JJK1_9CELL</name>
<dbReference type="InterPro" id="IPR001123">
    <property type="entry name" value="LeuE-type"/>
</dbReference>
<keyword evidence="5 6" id="KW-0472">Membrane</keyword>
<accession>A0A511JJK1</accession>
<evidence type="ECO:0000256" key="5">
    <source>
        <dbReference type="ARBA" id="ARBA00023136"/>
    </source>
</evidence>
<keyword evidence="8" id="KW-1185">Reference proteome</keyword>
<evidence type="ECO:0000313" key="7">
    <source>
        <dbReference type="EMBL" id="GEL98190.1"/>
    </source>
</evidence>
<evidence type="ECO:0000256" key="2">
    <source>
        <dbReference type="ARBA" id="ARBA00022475"/>
    </source>
</evidence>
<sequence>MILSDVLGFWAVSAVFVVAPGSDWAYAISAGLRGRVAVPAVGGMLAGHLAATLLVAAGVGALIAGAPGLLGALTLVGGAYLLWLGFTTFTRPASPLVEEVAESSRARWLWKGFGVSGLNPKVLLLILALLPQFTSTDAAWPVWAQILALGLVHLTTCAAVYLTVATAAQRVLSARPAAARIVSRTSAAVMTGLGAALIVEQALV</sequence>
<comment type="caution">
    <text evidence="7">The sequence shown here is derived from an EMBL/GenBank/DDBJ whole genome shotgun (WGS) entry which is preliminary data.</text>
</comment>
<dbReference type="EMBL" id="BJWH01000007">
    <property type="protein sequence ID" value="GEL98190.1"/>
    <property type="molecule type" value="Genomic_DNA"/>
</dbReference>